<proteinExistence type="predicted"/>
<keyword evidence="5" id="KW-1185">Reference proteome</keyword>
<dbReference type="AlphaFoldDB" id="A0A1H8V8C8"/>
<name>A0A1H8V8C8_9HYPH</name>
<protein>
    <submittedName>
        <fullName evidence="2">Uncharacterized protein</fullName>
    </submittedName>
</protein>
<reference evidence="4" key="3">
    <citation type="submission" date="2016-10" db="EMBL/GenBank/DDBJ databases">
        <authorList>
            <person name="Wibberg D."/>
        </authorList>
    </citation>
    <scope>NUCLEOTIDE SEQUENCE [LARGE SCALE GENOMIC DNA]</scope>
</reference>
<evidence type="ECO:0000313" key="3">
    <source>
        <dbReference type="EMBL" id="SEP11710.1"/>
    </source>
</evidence>
<dbReference type="PROSITE" id="PS51257">
    <property type="entry name" value="PROKAR_LIPOPROTEIN"/>
    <property type="match status" value="1"/>
</dbReference>
<evidence type="ECO:0000256" key="1">
    <source>
        <dbReference type="SAM" id="MobiDB-lite"/>
    </source>
</evidence>
<evidence type="ECO:0000313" key="2">
    <source>
        <dbReference type="EMBL" id="SEI18575.1"/>
    </source>
</evidence>
<dbReference type="Proteomes" id="UP000183063">
    <property type="component" value="Unassembled WGS sequence"/>
</dbReference>
<sequence length="51" mass="5420">MLQRHVLSLAIGVGLTSACLLFVEPLAAADQEQWPSTKAGAAARESVPMRQ</sequence>
<evidence type="ECO:0000313" key="5">
    <source>
        <dbReference type="Proteomes" id="UP000198939"/>
    </source>
</evidence>
<dbReference type="Proteomes" id="UP000198939">
    <property type="component" value="Unassembled WGS sequence"/>
</dbReference>
<reference evidence="3 5" key="1">
    <citation type="submission" date="2016-10" db="EMBL/GenBank/DDBJ databases">
        <authorList>
            <person name="Varghese N."/>
            <person name="Submissions S."/>
        </authorList>
    </citation>
    <scope>NUCLEOTIDE SEQUENCE [LARGE SCALE GENOMIC DNA]</scope>
    <source>
        <strain evidence="3 5">CGMCC 1.7071</strain>
    </source>
</reference>
<reference evidence="2" key="2">
    <citation type="submission" date="2016-10" db="EMBL/GenBank/DDBJ databases">
        <authorList>
            <person name="de Groot N.N."/>
        </authorList>
    </citation>
    <scope>NUCLEOTIDE SEQUENCE [LARGE SCALE GENOMIC DNA]</scope>
    <source>
        <strain evidence="2">CCBAU85039</strain>
    </source>
</reference>
<dbReference type="EMBL" id="FNXB01000051">
    <property type="protein sequence ID" value="SEI18575.1"/>
    <property type="molecule type" value="Genomic_DNA"/>
</dbReference>
<organism evidence="2 4">
    <name type="scientific">Rhizobium tibeticum</name>
    <dbReference type="NCBI Taxonomy" id="501024"/>
    <lineage>
        <taxon>Bacteria</taxon>
        <taxon>Pseudomonadati</taxon>
        <taxon>Pseudomonadota</taxon>
        <taxon>Alphaproteobacteria</taxon>
        <taxon>Hyphomicrobiales</taxon>
        <taxon>Rhizobiaceae</taxon>
        <taxon>Rhizobium/Agrobacterium group</taxon>
        <taxon>Rhizobium</taxon>
    </lineage>
</organism>
<gene>
    <name evidence="2" type="ORF">RTCCBAU85039_5937</name>
    <name evidence="3" type="ORF">SAMN05216228_104016</name>
</gene>
<accession>A0A1H8V8C8</accession>
<dbReference type="EMBL" id="FOCV01000040">
    <property type="protein sequence ID" value="SEP11710.1"/>
    <property type="molecule type" value="Genomic_DNA"/>
</dbReference>
<evidence type="ECO:0000313" key="4">
    <source>
        <dbReference type="Proteomes" id="UP000183063"/>
    </source>
</evidence>
<feature type="region of interest" description="Disordered" evidence="1">
    <location>
        <begin position="32"/>
        <end position="51"/>
    </location>
</feature>